<proteinExistence type="predicted"/>
<evidence type="ECO:0000313" key="1">
    <source>
        <dbReference type="EMBL" id="SMF64331.1"/>
    </source>
</evidence>
<organism evidence="1 2">
    <name type="scientific">Pseudobacteriovorax antillogorgiicola</name>
    <dbReference type="NCBI Taxonomy" id="1513793"/>
    <lineage>
        <taxon>Bacteria</taxon>
        <taxon>Pseudomonadati</taxon>
        <taxon>Bdellovibrionota</taxon>
        <taxon>Oligoflexia</taxon>
        <taxon>Oligoflexales</taxon>
        <taxon>Pseudobacteriovoracaceae</taxon>
        <taxon>Pseudobacteriovorax</taxon>
    </lineage>
</organism>
<dbReference type="STRING" id="1513793.SAMN06296036_12228"/>
<dbReference type="RefSeq" id="WP_132323335.1">
    <property type="nucleotide sequence ID" value="NZ_FWZT01000022.1"/>
</dbReference>
<reference evidence="2" key="1">
    <citation type="submission" date="2017-04" db="EMBL/GenBank/DDBJ databases">
        <authorList>
            <person name="Varghese N."/>
            <person name="Submissions S."/>
        </authorList>
    </citation>
    <scope>NUCLEOTIDE SEQUENCE [LARGE SCALE GENOMIC DNA]</scope>
    <source>
        <strain evidence="2">RKEM611</strain>
    </source>
</reference>
<dbReference type="EMBL" id="FWZT01000022">
    <property type="protein sequence ID" value="SMF64331.1"/>
    <property type="molecule type" value="Genomic_DNA"/>
</dbReference>
<evidence type="ECO:0000313" key="2">
    <source>
        <dbReference type="Proteomes" id="UP000192907"/>
    </source>
</evidence>
<protein>
    <submittedName>
        <fullName evidence="1">Amino acid ABC transporter substrate-binding protein, PAAT family</fullName>
    </submittedName>
</protein>
<dbReference type="OrthoDB" id="8481290at2"/>
<sequence>MVSFNRVCIAVIILHLVGFSPVLSASNKKKLTLTVFDMSSSRMGFERLEKAYRNLGIELSKVDLPADRSIRSVNAGTYDGEAVRVKVKASDYPNLIQVPTPILEGGFYVYKRKGFPFDPKKEKTVTVGVQRGVLAVKYLPPNYKIGYQVSLLEQLFKMLDIKRVNLIYADEVSADVEIKKLGMDEKVERIDPPIARVYGYHYLNKRHHELVPLIDEQIKILNRTENHPYAPKAPRG</sequence>
<accession>A0A1Y6CNG3</accession>
<dbReference type="Gene3D" id="3.40.190.10">
    <property type="entry name" value="Periplasmic binding protein-like II"/>
    <property type="match status" value="2"/>
</dbReference>
<dbReference type="Proteomes" id="UP000192907">
    <property type="component" value="Unassembled WGS sequence"/>
</dbReference>
<dbReference type="SUPFAM" id="SSF53850">
    <property type="entry name" value="Periplasmic binding protein-like II"/>
    <property type="match status" value="1"/>
</dbReference>
<gene>
    <name evidence="1" type="ORF">SAMN06296036_12228</name>
</gene>
<dbReference type="AlphaFoldDB" id="A0A1Y6CNG3"/>
<keyword evidence="2" id="KW-1185">Reference proteome</keyword>
<name>A0A1Y6CNG3_9BACT</name>